<dbReference type="InterPro" id="IPR001045">
    <property type="entry name" value="Spermi_synthase"/>
</dbReference>
<feature type="transmembrane region" description="Helical" evidence="5">
    <location>
        <begin position="21"/>
        <end position="41"/>
    </location>
</feature>
<organism evidence="8 9">
    <name type="scientific">Thalassomonas haliotis</name>
    <dbReference type="NCBI Taxonomy" id="485448"/>
    <lineage>
        <taxon>Bacteria</taxon>
        <taxon>Pseudomonadati</taxon>
        <taxon>Pseudomonadota</taxon>
        <taxon>Gammaproteobacteria</taxon>
        <taxon>Alteromonadales</taxon>
        <taxon>Colwelliaceae</taxon>
        <taxon>Thalassomonas</taxon>
    </lineage>
</organism>
<evidence type="ECO:0000256" key="4">
    <source>
        <dbReference type="ARBA" id="ARBA00023115"/>
    </source>
</evidence>
<dbReference type="Gene3D" id="3.40.50.150">
    <property type="entry name" value="Vaccinia Virus protein VP39"/>
    <property type="match status" value="1"/>
</dbReference>
<dbReference type="RefSeq" id="WP_274053344.1">
    <property type="nucleotide sequence ID" value="NZ_CP059693.1"/>
</dbReference>
<evidence type="ECO:0000313" key="9">
    <source>
        <dbReference type="Proteomes" id="UP001215231"/>
    </source>
</evidence>
<proteinExistence type="inferred from homology"/>
<keyword evidence="5" id="KW-1133">Transmembrane helix</keyword>
<feature type="transmembrane region" description="Helical" evidence="5">
    <location>
        <begin position="188"/>
        <end position="206"/>
    </location>
</feature>
<comment type="similarity">
    <text evidence="1 5">Belongs to the spermidine/spermine synthase family.</text>
</comment>
<evidence type="ECO:0000256" key="5">
    <source>
        <dbReference type="HAMAP-Rule" id="MF_00198"/>
    </source>
</evidence>
<feature type="transmembrane region" description="Helical" evidence="5">
    <location>
        <begin position="53"/>
        <end position="76"/>
    </location>
</feature>
<protein>
    <recommendedName>
        <fullName evidence="5">Polyamine aminopropyltransferase</fullName>
    </recommendedName>
    <alternativeName>
        <fullName evidence="5">Putrescine aminopropyltransferase</fullName>
        <shortName evidence="5">PAPT</shortName>
    </alternativeName>
    <alternativeName>
        <fullName evidence="5">Spermidine synthase</fullName>
        <shortName evidence="5">SPDS</shortName>
        <shortName evidence="5">SPDSY</shortName>
        <ecNumber evidence="5">2.5.1.16</ecNumber>
    </alternativeName>
</protein>
<name>A0ABY7VHR8_9GAMM</name>
<evidence type="ECO:0000313" key="8">
    <source>
        <dbReference type="EMBL" id="WDE13008.1"/>
    </source>
</evidence>
<feature type="active site" description="Proton acceptor" evidence="5 6">
    <location>
        <position position="427"/>
    </location>
</feature>
<evidence type="ECO:0000256" key="3">
    <source>
        <dbReference type="ARBA" id="ARBA00023066"/>
    </source>
</evidence>
<gene>
    <name evidence="5" type="primary">speE</name>
    <name evidence="8" type="ORF">H3N35_06000</name>
</gene>
<feature type="binding site" evidence="5">
    <location>
        <position position="320"/>
    </location>
    <ligand>
        <name>spermidine</name>
        <dbReference type="ChEBI" id="CHEBI:57834"/>
    </ligand>
</feature>
<dbReference type="GO" id="GO:0004766">
    <property type="term" value="F:spermidine synthase activity"/>
    <property type="evidence" value="ECO:0007669"/>
    <property type="project" value="UniProtKB-EC"/>
</dbReference>
<keyword evidence="9" id="KW-1185">Reference proteome</keyword>
<dbReference type="PANTHER" id="PTHR43317:SF11">
    <property type="entry name" value="POLYAMINE AMINOPROPYLTRANSFERASE 2"/>
    <property type="match status" value="1"/>
</dbReference>
<feature type="binding site" evidence="5">
    <location>
        <position position="284"/>
    </location>
    <ligand>
        <name>S-methyl-5'-thioadenosine</name>
        <dbReference type="ChEBI" id="CHEBI:17509"/>
    </ligand>
</feature>
<feature type="binding site" evidence="5">
    <location>
        <position position="363"/>
    </location>
    <ligand>
        <name>S-methyl-5'-thioadenosine</name>
        <dbReference type="ChEBI" id="CHEBI:17509"/>
    </ligand>
</feature>
<feature type="transmembrane region" description="Helical" evidence="5">
    <location>
        <begin position="88"/>
        <end position="110"/>
    </location>
</feature>
<sequence>MSEVKNLETAPASHSKTGSHYLDDVLLILTMAVLAGCGLIYEYLLSHYAGRVLGIMESAIYTMIGLMIVSMGLGAFAARKISCAFKGFVWLEITIALLGSTAIIIISAFIGATQILPQLLSDTFALPPDALPRGGIFKDLSFIAFNSPYFFGVLLGFFIGMEIPLIARIREEIHQKHLKNNLGTIYGADYIGAGIGAAIWVVFLLTIDISEAAALTAALNLLAGSFFIMRYWHKLNWRKTLVALHLALVIVLAVIYQHGNAWLNQMNNLLYLDKVVYSEKTRYQQLTFTRRHMGLEQGDIINFYLNGRLQFSSADEFIYHGYLVTPVLAASARQENILIIGGGDGLALRDILKWSPQSVTLLDLDSELLELFKQPEQHLPKTLAKKVATLNELSLQDPRVEIIKSDAFIAIDNLLSQGKVFDAIIVDLPDPSHPDLNKLYSVNFYARLKQLLSGDGIIGIQSTSPYHAKDSFISIGKTLAAADFPRVQQYHDNVPSFGEWGWTIAAKMGASPLTRLEQQDKLTVPHPWLSLAMIKSAFVFPKDFYSSSEQVDVNYLGSHTLYQLHQNAWRDQQGLNEAHLQQ</sequence>
<feature type="transmembrane region" description="Helical" evidence="5">
    <location>
        <begin position="149"/>
        <end position="167"/>
    </location>
</feature>
<comment type="caution">
    <text evidence="5">Lacks conserved residue(s) required for the propagation of feature annotation.</text>
</comment>
<feature type="transmembrane region" description="Helical" evidence="5">
    <location>
        <begin position="241"/>
        <end position="259"/>
    </location>
</feature>
<dbReference type="InterPro" id="IPR030374">
    <property type="entry name" value="PABS"/>
</dbReference>
<dbReference type="Proteomes" id="UP001215231">
    <property type="component" value="Chromosome"/>
</dbReference>
<dbReference type="EC" id="2.5.1.16" evidence="5"/>
<keyword evidence="5" id="KW-0812">Transmembrane</keyword>
<dbReference type="HAMAP" id="MF_00198">
    <property type="entry name" value="Spermidine_synth"/>
    <property type="match status" value="1"/>
</dbReference>
<keyword evidence="5" id="KW-1003">Cell membrane</keyword>
<feature type="binding site" evidence="5">
    <location>
        <position position="344"/>
    </location>
    <ligand>
        <name>spermidine</name>
        <dbReference type="ChEBI" id="CHEBI:57834"/>
    </ligand>
</feature>
<keyword evidence="4 5" id="KW-0620">Polyamine biosynthesis</keyword>
<dbReference type="NCBIfam" id="NF002956">
    <property type="entry name" value="PRK03612.1"/>
    <property type="match status" value="1"/>
</dbReference>
<comment type="subunit">
    <text evidence="5">Homodimer or homotetramer.</text>
</comment>
<dbReference type="PANTHER" id="PTHR43317">
    <property type="entry name" value="THERMOSPERMINE SYNTHASE ACAULIS5"/>
    <property type="match status" value="1"/>
</dbReference>
<dbReference type="EMBL" id="CP059693">
    <property type="protein sequence ID" value="WDE13008.1"/>
    <property type="molecule type" value="Genomic_DNA"/>
</dbReference>
<feature type="binding site" evidence="5">
    <location>
        <begin position="406"/>
        <end position="407"/>
    </location>
    <ligand>
        <name>S-methyl-5'-thioadenosine</name>
        <dbReference type="ChEBI" id="CHEBI:17509"/>
    </ligand>
</feature>
<comment type="pathway">
    <text evidence="5">Amine and polyamine biosynthesis; spermidine biosynthesis; spermidine from putrescine: step 1/1.</text>
</comment>
<keyword evidence="2 5" id="KW-0808">Transferase</keyword>
<reference evidence="8 9" key="1">
    <citation type="journal article" date="2022" name="Mar. Drugs">
        <title>Bioassay-Guided Fractionation Leads to the Detection of Cholic Acid Generated by the Rare Thalassomonas sp.</title>
        <authorList>
            <person name="Pheiffer F."/>
            <person name="Schneider Y.K."/>
            <person name="Hansen E.H."/>
            <person name="Andersen J.H."/>
            <person name="Isaksson J."/>
            <person name="Busche T."/>
            <person name="R C."/>
            <person name="Kalinowski J."/>
            <person name="Zyl L.V."/>
            <person name="Trindade M."/>
        </authorList>
    </citation>
    <scope>NUCLEOTIDE SEQUENCE [LARGE SCALE GENOMIC DNA]</scope>
    <source>
        <strain evidence="8 9">A5K-61T</strain>
    </source>
</reference>
<keyword evidence="3 5" id="KW-0745">Spermidine biosynthesis</keyword>
<feature type="domain" description="PABS" evidence="7">
    <location>
        <begin position="260"/>
        <end position="507"/>
    </location>
</feature>
<feature type="transmembrane region" description="Helical" evidence="5">
    <location>
        <begin position="212"/>
        <end position="229"/>
    </location>
</feature>
<dbReference type="PROSITE" id="PS51006">
    <property type="entry name" value="PABS_2"/>
    <property type="match status" value="1"/>
</dbReference>
<comment type="subcellular location">
    <subcellularLocation>
        <location evidence="5">Cell membrane</location>
        <topology evidence="5">Multi-pass membrane protein</topology>
    </subcellularLocation>
</comment>
<dbReference type="InterPro" id="IPR029063">
    <property type="entry name" value="SAM-dependent_MTases_sf"/>
</dbReference>
<evidence type="ECO:0000259" key="7">
    <source>
        <dbReference type="PROSITE" id="PS51006"/>
    </source>
</evidence>
<comment type="catalytic activity">
    <reaction evidence="5">
        <text>S-adenosyl 3-(methylsulfanyl)propylamine + putrescine = S-methyl-5'-thioadenosine + spermidine + H(+)</text>
        <dbReference type="Rhea" id="RHEA:12721"/>
        <dbReference type="ChEBI" id="CHEBI:15378"/>
        <dbReference type="ChEBI" id="CHEBI:17509"/>
        <dbReference type="ChEBI" id="CHEBI:57443"/>
        <dbReference type="ChEBI" id="CHEBI:57834"/>
        <dbReference type="ChEBI" id="CHEBI:326268"/>
        <dbReference type="EC" id="2.5.1.16"/>
    </reaction>
</comment>
<accession>A0ABY7VHR8</accession>
<evidence type="ECO:0000256" key="2">
    <source>
        <dbReference type="ARBA" id="ARBA00022679"/>
    </source>
</evidence>
<dbReference type="Pfam" id="PF01564">
    <property type="entry name" value="Spermine_synth"/>
    <property type="match status" value="1"/>
</dbReference>
<keyword evidence="5" id="KW-0472">Membrane</keyword>
<feature type="binding site" evidence="5">
    <location>
        <position position="434"/>
    </location>
    <ligand>
        <name>S-methyl-5'-thioadenosine</name>
        <dbReference type="ChEBI" id="CHEBI:17509"/>
    </ligand>
</feature>
<dbReference type="SUPFAM" id="SSF53335">
    <property type="entry name" value="S-adenosyl-L-methionine-dependent methyltransferases"/>
    <property type="match status" value="1"/>
</dbReference>
<evidence type="ECO:0000256" key="6">
    <source>
        <dbReference type="PROSITE-ProRule" id="PRU00354"/>
    </source>
</evidence>
<evidence type="ECO:0000256" key="1">
    <source>
        <dbReference type="ARBA" id="ARBA00007867"/>
    </source>
</evidence>
<comment type="function">
    <text evidence="5">Catalyzes the irreversible transfer of a propylamine group from the amino donor S-adenosylmethioninamine (decarboxy-AdoMet) to putrescine (1,4-diaminobutane) to yield spermidine.</text>
</comment>